<accession>A0ABS1XRK7</accession>
<dbReference type="EMBL" id="JAEVHM010000026">
    <property type="protein sequence ID" value="MBM0231890.1"/>
    <property type="molecule type" value="Genomic_DNA"/>
</dbReference>
<evidence type="ECO:0000313" key="4">
    <source>
        <dbReference type="Proteomes" id="UP000601027"/>
    </source>
</evidence>
<proteinExistence type="predicted"/>
<organism evidence="3 4">
    <name type="scientific">Micromonospora parastrephiae</name>
    <dbReference type="NCBI Taxonomy" id="2806101"/>
    <lineage>
        <taxon>Bacteria</taxon>
        <taxon>Bacillati</taxon>
        <taxon>Actinomycetota</taxon>
        <taxon>Actinomycetes</taxon>
        <taxon>Micromonosporales</taxon>
        <taxon>Micromonosporaceae</taxon>
        <taxon>Micromonospora</taxon>
    </lineage>
</organism>
<protein>
    <recommendedName>
        <fullName evidence="2">Deoxyribonuclease NucA/NucB domain-containing protein</fullName>
    </recommendedName>
</protein>
<evidence type="ECO:0000259" key="2">
    <source>
        <dbReference type="Pfam" id="PF14040"/>
    </source>
</evidence>
<comment type="caution">
    <text evidence="3">The sequence shown here is derived from an EMBL/GenBank/DDBJ whole genome shotgun (WGS) entry which is preliminary data.</text>
</comment>
<sequence length="420" mass="44829">MLAAPLAPQNVAQASTASPGKSASVSPALLPSTEQHPILSMVKASPAALDSGDCDELENKRHDLVAAGKDVAACVTYGPTRRVRTDDMQAQAILPVPQWCLDSALDGNWYGFREEACTITGLKVSVRSLPNNAVIGEMSFNEYRFTYGSSTSVTVAQQIQLSMYDGWGQIAGTTVGGTAQCTGACTLVSSDFPIQPVTLSSRPGGEAYLRTTQTAAGTRSTMEGVFKHRFFNPSWNASGGATTELVSEFPTIRCDNSVPGYSVPGCIFPDWAGVYTYRLSGPYAELAEHIRDAQQSGLPGAFPGTGPNTAPLTRLVDPMLQNRNRAKACPTSWPRPEGRSCDEYPMASTQQGAAGRTATGRTFPWCSVSALPTGVTGPSGWSSCMIDEVQNSNGGSDMNVFLYQDQRILDFDKFYINIAP</sequence>
<dbReference type="Proteomes" id="UP000601027">
    <property type="component" value="Unassembled WGS sequence"/>
</dbReference>
<evidence type="ECO:0000256" key="1">
    <source>
        <dbReference type="SAM" id="MobiDB-lite"/>
    </source>
</evidence>
<dbReference type="Pfam" id="PF14040">
    <property type="entry name" value="DNase_NucA_NucB"/>
    <property type="match status" value="1"/>
</dbReference>
<evidence type="ECO:0000313" key="3">
    <source>
        <dbReference type="EMBL" id="MBM0231890.1"/>
    </source>
</evidence>
<feature type="domain" description="Deoxyribonuclease NucA/NucB" evidence="2">
    <location>
        <begin position="330"/>
        <end position="416"/>
    </location>
</feature>
<dbReference type="InterPro" id="IPR029476">
    <property type="entry name" value="DNase_NucA_NucB"/>
</dbReference>
<reference evidence="3 4" key="1">
    <citation type="submission" date="2021-01" db="EMBL/GenBank/DDBJ databases">
        <title>Draft genome sequence of Micromonospora sp. strain STR1_7.</title>
        <authorList>
            <person name="Karlyshev A."/>
            <person name="Jawad R."/>
        </authorList>
    </citation>
    <scope>NUCLEOTIDE SEQUENCE [LARGE SCALE GENOMIC DNA]</scope>
    <source>
        <strain evidence="3 4">STR1-7</strain>
    </source>
</reference>
<keyword evidence="4" id="KW-1185">Reference proteome</keyword>
<name>A0ABS1XRK7_9ACTN</name>
<feature type="region of interest" description="Disordered" evidence="1">
    <location>
        <begin position="1"/>
        <end position="28"/>
    </location>
</feature>
<feature type="compositionally biased region" description="Polar residues" evidence="1">
    <location>
        <begin position="10"/>
        <end position="25"/>
    </location>
</feature>
<dbReference type="RefSeq" id="WP_203174338.1">
    <property type="nucleotide sequence ID" value="NZ_JAEVHM010000026.1"/>
</dbReference>
<gene>
    <name evidence="3" type="ORF">JNW91_08490</name>
</gene>